<dbReference type="InterPro" id="IPR029028">
    <property type="entry name" value="Alpha/beta_knot_MTases"/>
</dbReference>
<dbReference type="PANTHER" id="PTHR12150">
    <property type="entry name" value="CLASS IV SAM-BINDING METHYLTRANSFERASE-RELATED"/>
    <property type="match status" value="1"/>
</dbReference>
<accession>A0A507EDL1</accession>
<dbReference type="InterPro" id="IPR012340">
    <property type="entry name" value="NA-bd_OB-fold"/>
</dbReference>
<dbReference type="OrthoDB" id="361029at2759"/>
<dbReference type="InterPro" id="IPR029026">
    <property type="entry name" value="tRNA_m1G_MTases_N"/>
</dbReference>
<evidence type="ECO:0000313" key="3">
    <source>
        <dbReference type="EMBL" id="TPX61812.1"/>
    </source>
</evidence>
<evidence type="ECO:0008006" key="5">
    <source>
        <dbReference type="Google" id="ProtNLM"/>
    </source>
</evidence>
<dbReference type="Proteomes" id="UP000320333">
    <property type="component" value="Unassembled WGS sequence"/>
</dbReference>
<proteinExistence type="inferred from homology"/>
<reference evidence="3 4" key="1">
    <citation type="journal article" date="2019" name="Sci. Rep.">
        <title>Comparative genomics of chytrid fungi reveal insights into the obligate biotrophic and pathogenic lifestyle of Synchytrium endobioticum.</title>
        <authorList>
            <person name="van de Vossenberg B.T.L.H."/>
            <person name="Warris S."/>
            <person name="Nguyen H.D.T."/>
            <person name="van Gent-Pelzer M.P.E."/>
            <person name="Joly D.L."/>
            <person name="van de Geest H.C."/>
            <person name="Bonants P.J.M."/>
            <person name="Smith D.S."/>
            <person name="Levesque C.A."/>
            <person name="van der Lee T.A.J."/>
        </authorList>
    </citation>
    <scope>NUCLEOTIDE SEQUENCE [LARGE SCALE GENOMIC DNA]</scope>
    <source>
        <strain evidence="3 4">CBS 675.73</strain>
    </source>
</reference>
<dbReference type="Pfam" id="PF02598">
    <property type="entry name" value="Methyltrn_RNA_3"/>
    <property type="match status" value="1"/>
</dbReference>
<dbReference type="AlphaFoldDB" id="A0A507EDL1"/>
<gene>
    <name evidence="3" type="ORF">CcCBS67573_g08882</name>
</gene>
<evidence type="ECO:0000256" key="1">
    <source>
        <dbReference type="ARBA" id="ARBA00009841"/>
    </source>
</evidence>
<organism evidence="3 4">
    <name type="scientific">Chytriomyces confervae</name>
    <dbReference type="NCBI Taxonomy" id="246404"/>
    <lineage>
        <taxon>Eukaryota</taxon>
        <taxon>Fungi</taxon>
        <taxon>Fungi incertae sedis</taxon>
        <taxon>Chytridiomycota</taxon>
        <taxon>Chytridiomycota incertae sedis</taxon>
        <taxon>Chytridiomycetes</taxon>
        <taxon>Chytridiales</taxon>
        <taxon>Chytriomycetaceae</taxon>
        <taxon>Chytriomyces</taxon>
    </lineage>
</organism>
<dbReference type="SUPFAM" id="SSF50249">
    <property type="entry name" value="Nucleic acid-binding proteins"/>
    <property type="match status" value="1"/>
</dbReference>
<evidence type="ECO:0000256" key="2">
    <source>
        <dbReference type="SAM" id="MobiDB-lite"/>
    </source>
</evidence>
<name>A0A507EDL1_9FUNG</name>
<sequence length="398" mass="42905">MKRAAPSNQHGRRPRKKASNGQSEHGNAGKASASQSVHVSLGASSNPHAHKETIANKPRPYTVSVAISASMIAQLEKPELRTFLAGQIARTLTVMQVDEVVVYEDALIPASGSATAAAKSTEGAFESASKKNFDATVFLARILQFCECPPYLRKALFPIHRDLQFAGMINLESPHHTRIDDPIAFREGVTLEATRKDGTLVDCGLRNSIPAFIKDKAIKPGVRVTIKLSNPNQKISFNSNLSSVPATVVSPNHPRETTGVYWGYNVRLAGSIGKVLSESAYEGGYDVTIGVSELAKHCVSEVVTKNSLASIVSSSDEGDEADGEASTPKPFKHMMVVFGGAKGIEYSVGADEDVRAGEDECEQLFSYFVRPMASQGTRRLRTEEAVLITMTSIRNALD</sequence>
<protein>
    <recommendedName>
        <fullName evidence="5">RNA methyltransferase</fullName>
    </recommendedName>
</protein>
<feature type="region of interest" description="Disordered" evidence="2">
    <location>
        <begin position="1"/>
        <end position="56"/>
    </location>
</feature>
<keyword evidence="4" id="KW-1185">Reference proteome</keyword>
<dbReference type="CDD" id="cd18086">
    <property type="entry name" value="HsC9orf114-like"/>
    <property type="match status" value="1"/>
</dbReference>
<dbReference type="InterPro" id="IPR003750">
    <property type="entry name" value="Put_MeTrfase-C9orf114-like"/>
</dbReference>
<dbReference type="Gene3D" id="3.40.1280.10">
    <property type="match status" value="2"/>
</dbReference>
<dbReference type="PANTHER" id="PTHR12150:SF13">
    <property type="entry name" value="METHYLTRANSFERASE C9ORF114-RELATED"/>
    <property type="match status" value="1"/>
</dbReference>
<evidence type="ECO:0000313" key="4">
    <source>
        <dbReference type="Proteomes" id="UP000320333"/>
    </source>
</evidence>
<comment type="similarity">
    <text evidence="1">Belongs to the class IV-like SAM-binding methyltransferase superfamily.</text>
</comment>
<comment type="caution">
    <text evidence="3">The sequence shown here is derived from an EMBL/GenBank/DDBJ whole genome shotgun (WGS) entry which is preliminary data.</text>
</comment>
<dbReference type="STRING" id="246404.A0A507EDL1"/>
<dbReference type="EMBL" id="QEAP01000655">
    <property type="protein sequence ID" value="TPX61812.1"/>
    <property type="molecule type" value="Genomic_DNA"/>
</dbReference>
<feature type="compositionally biased region" description="Polar residues" evidence="2">
    <location>
        <begin position="32"/>
        <end position="47"/>
    </location>
</feature>
<dbReference type="SUPFAM" id="SSF75217">
    <property type="entry name" value="alpha/beta knot"/>
    <property type="match status" value="1"/>
</dbReference>